<feature type="domain" description="DNA-directed RNA polymerase RpoA/D/Rpb3-type" evidence="4">
    <location>
        <begin position="13"/>
        <end position="235"/>
    </location>
</feature>
<accession>A0A9Q9CA51</accession>
<dbReference type="EMBL" id="CP119067">
    <property type="protein sequence ID" value="WEL38814.1"/>
    <property type="molecule type" value="Genomic_DNA"/>
</dbReference>
<reference evidence="5" key="1">
    <citation type="submission" date="2022-08" db="EMBL/GenBank/DDBJ databases">
        <title>Encephalitozoon hellem ATCC 50604 Complete Genome.</title>
        <authorList>
            <person name="Mascarenhas dos Santos A.C."/>
            <person name="Julian A.T."/>
            <person name="Pombert J.-F."/>
        </authorList>
    </citation>
    <scope>NUCLEOTIDE SEQUENCE</scope>
    <source>
        <strain evidence="5">ATCC 50604</strain>
    </source>
</reference>
<dbReference type="AlphaFoldDB" id="A0A9Q9CA51"/>
<keyword evidence="8" id="KW-1185">Reference proteome</keyword>
<dbReference type="InterPro" id="IPR036643">
    <property type="entry name" value="RNApol_insert_sf"/>
</dbReference>
<evidence type="ECO:0000256" key="2">
    <source>
        <dbReference type="ARBA" id="ARBA00023163"/>
    </source>
</evidence>
<evidence type="ECO:0000256" key="1">
    <source>
        <dbReference type="ARBA" id="ARBA00022478"/>
    </source>
</evidence>
<evidence type="ECO:0000313" key="6">
    <source>
        <dbReference type="EMBL" id="WEL38814.1"/>
    </source>
</evidence>
<keyword evidence="2" id="KW-0804">Transcription</keyword>
<evidence type="ECO:0000313" key="8">
    <source>
        <dbReference type="Proteomes" id="UP001217963"/>
    </source>
</evidence>
<dbReference type="Pfam" id="PF01000">
    <property type="entry name" value="RNA_pol_A_bac"/>
    <property type="match status" value="1"/>
</dbReference>
<dbReference type="InterPro" id="IPR036603">
    <property type="entry name" value="RBP11-like"/>
</dbReference>
<organism evidence="5 7">
    <name type="scientific">Encephalitozoon hellem</name>
    <name type="common">Microsporidian parasite</name>
    <dbReference type="NCBI Taxonomy" id="27973"/>
    <lineage>
        <taxon>Eukaryota</taxon>
        <taxon>Fungi</taxon>
        <taxon>Fungi incertae sedis</taxon>
        <taxon>Microsporidia</taxon>
        <taxon>Unikaryonidae</taxon>
        <taxon>Encephalitozoon</taxon>
    </lineage>
</organism>
<dbReference type="PANTHER" id="PTHR11800:SF2">
    <property type="entry name" value="DNA-DIRECTED RNA POLYMERASE II SUBUNIT RPB3"/>
    <property type="match status" value="1"/>
</dbReference>
<dbReference type="Proteomes" id="UP001059546">
    <property type="component" value="Chromosome VI"/>
</dbReference>
<reference evidence="6 8" key="2">
    <citation type="submission" date="2023-02" db="EMBL/GenBank/DDBJ databases">
        <title>Encephalitozoon hellem ATCC 50451 complete genome.</title>
        <authorList>
            <person name="Mascarenhas dos Santos A.C."/>
            <person name="Julian A.T."/>
            <person name="Pombert J.-F."/>
        </authorList>
    </citation>
    <scope>NUCLEOTIDE SEQUENCE [LARGE SCALE GENOMIC DNA]</scope>
    <source>
        <strain evidence="6 8">ATCC 50451</strain>
    </source>
</reference>
<dbReference type="OrthoDB" id="270173at2759"/>
<dbReference type="GO" id="GO:0046983">
    <property type="term" value="F:protein dimerization activity"/>
    <property type="evidence" value="ECO:0007669"/>
    <property type="project" value="InterPro"/>
</dbReference>
<comment type="similarity">
    <text evidence="3">Belongs to the archaeal Rpo3/eukaryotic RPB3 RNA polymerase subunit family.</text>
</comment>
<dbReference type="Pfam" id="PF01193">
    <property type="entry name" value="RNA_pol_L"/>
    <property type="match status" value="1"/>
</dbReference>
<evidence type="ECO:0000259" key="4">
    <source>
        <dbReference type="SMART" id="SM00662"/>
    </source>
</evidence>
<dbReference type="HAMAP" id="MF_00320">
    <property type="entry name" value="RNApol_arch_Rpo3"/>
    <property type="match status" value="1"/>
</dbReference>
<keyword evidence="1 5" id="KW-0240">DNA-directed RNA polymerase</keyword>
<dbReference type="InterPro" id="IPR050518">
    <property type="entry name" value="Rpo3/RPB3_RNA_Pol_subunit"/>
</dbReference>
<dbReference type="SMART" id="SM00662">
    <property type="entry name" value="RPOLD"/>
    <property type="match status" value="1"/>
</dbReference>
<dbReference type="GO" id="GO:0006366">
    <property type="term" value="P:transcription by RNA polymerase II"/>
    <property type="evidence" value="ECO:0007669"/>
    <property type="project" value="TreeGrafter"/>
</dbReference>
<dbReference type="SUPFAM" id="SSF55257">
    <property type="entry name" value="RBP11-like subunits of RNA polymerase"/>
    <property type="match status" value="1"/>
</dbReference>
<dbReference type="PROSITE" id="PS00446">
    <property type="entry name" value="RNA_POL_D_30KD"/>
    <property type="match status" value="1"/>
</dbReference>
<dbReference type="EMBL" id="CP075152">
    <property type="protein sequence ID" value="UTX43352.1"/>
    <property type="molecule type" value="Genomic_DNA"/>
</dbReference>
<evidence type="ECO:0000313" key="5">
    <source>
        <dbReference type="EMBL" id="UTX43352.1"/>
    </source>
</evidence>
<proteinExistence type="inferred from homology"/>
<dbReference type="Proteomes" id="UP001217963">
    <property type="component" value="Chromosome VI"/>
</dbReference>
<evidence type="ECO:0000313" key="7">
    <source>
        <dbReference type="Proteomes" id="UP001059546"/>
    </source>
</evidence>
<dbReference type="InterPro" id="IPR011263">
    <property type="entry name" value="DNA-dir_RNA_pol_RpoA/D/Rpb3"/>
</dbReference>
<gene>
    <name evidence="5" type="ORF">GPU96_06g10990</name>
    <name evidence="6" type="ORF">PFJ87_06g00800</name>
</gene>
<sequence length="240" mass="26596">MIGLTVEELTAGHIKFTLSNTTVGYANALRRILISEVPTIAIDMVEIERNNTVLPDEVLAHRLGLVPIYSKRSLKYKEECGCSGFCSECSVVFEIDVVHTEDTLRAVSTRDIICDEEDVVIKSGPIITKLARDQGLKARCIGRKGIGKTHSKWSPVSAISFEYDKDNIRRETDYWFEESIEEEWPGVKQGEANPMQKVDKIHMCVEVVEGGAGPLAVVLEGLRILKEKIAGLASATETMD</sequence>
<dbReference type="GO" id="GO:0003899">
    <property type="term" value="F:DNA-directed RNA polymerase activity"/>
    <property type="evidence" value="ECO:0007669"/>
    <property type="project" value="InterPro"/>
</dbReference>
<dbReference type="Gene3D" id="3.30.1360.10">
    <property type="entry name" value="RNA polymerase, RBP11-like subunit"/>
    <property type="match status" value="1"/>
</dbReference>
<dbReference type="SUPFAM" id="SSF56553">
    <property type="entry name" value="Insert subdomain of RNA polymerase alpha subunit"/>
    <property type="match status" value="1"/>
</dbReference>
<protein>
    <submittedName>
        <fullName evidence="5">DNA-directed RNA polymerase II subunit Rpb3</fullName>
    </submittedName>
</protein>
<dbReference type="InterPro" id="IPR011262">
    <property type="entry name" value="DNA-dir_RNA_pol_insert"/>
</dbReference>
<dbReference type="GO" id="GO:0005665">
    <property type="term" value="C:RNA polymerase II, core complex"/>
    <property type="evidence" value="ECO:0007669"/>
    <property type="project" value="TreeGrafter"/>
</dbReference>
<dbReference type="InterPro" id="IPR022842">
    <property type="entry name" value="RNAP_Rpo3/Rpb3/RPAC1"/>
</dbReference>
<name>A0A9Q9CA51_ENCHE</name>
<dbReference type="Gene3D" id="2.170.120.12">
    <property type="entry name" value="DNA-directed RNA polymerase, insert domain"/>
    <property type="match status" value="1"/>
</dbReference>
<dbReference type="InterPro" id="IPR001514">
    <property type="entry name" value="DNA-dir_RNA_pol_30-40kDasu_CS"/>
</dbReference>
<dbReference type="PANTHER" id="PTHR11800">
    <property type="entry name" value="DNA-DIRECTED RNA POLYMERASE"/>
    <property type="match status" value="1"/>
</dbReference>
<dbReference type="GO" id="GO:0003677">
    <property type="term" value="F:DNA binding"/>
    <property type="evidence" value="ECO:0007669"/>
    <property type="project" value="InterPro"/>
</dbReference>
<evidence type="ECO:0000256" key="3">
    <source>
        <dbReference type="ARBA" id="ARBA00025804"/>
    </source>
</evidence>